<proteinExistence type="predicted"/>
<dbReference type="GO" id="GO:0005737">
    <property type="term" value="C:cytoplasm"/>
    <property type="evidence" value="ECO:0007669"/>
    <property type="project" value="TreeGrafter"/>
</dbReference>
<dbReference type="EMBL" id="MHTS01000007">
    <property type="protein sequence ID" value="OHA64798.1"/>
    <property type="molecule type" value="Genomic_DNA"/>
</dbReference>
<protein>
    <recommendedName>
        <fullName evidence="2">APS kinase domain-containing protein</fullName>
    </recommendedName>
</protein>
<dbReference type="GO" id="GO:0010134">
    <property type="term" value="P:sulfate assimilation via adenylyl sulfate reduction"/>
    <property type="evidence" value="ECO:0007669"/>
    <property type="project" value="TreeGrafter"/>
</dbReference>
<name>A0A1G2QWN2_9BACT</name>
<gene>
    <name evidence="3" type="ORF">A2843_00680</name>
</gene>
<dbReference type="InterPro" id="IPR059117">
    <property type="entry name" value="APS_kinase_dom"/>
</dbReference>
<reference evidence="3 4" key="1">
    <citation type="journal article" date="2016" name="Nat. Commun.">
        <title>Thousands of microbial genomes shed light on interconnected biogeochemical processes in an aquifer system.</title>
        <authorList>
            <person name="Anantharaman K."/>
            <person name="Brown C.T."/>
            <person name="Hug L.A."/>
            <person name="Sharon I."/>
            <person name="Castelle C.J."/>
            <person name="Probst A.J."/>
            <person name="Thomas B.C."/>
            <person name="Singh A."/>
            <person name="Wilkins M.J."/>
            <person name="Karaoz U."/>
            <person name="Brodie E.L."/>
            <person name="Williams K.H."/>
            <person name="Hubbard S.S."/>
            <person name="Banfield J.F."/>
        </authorList>
    </citation>
    <scope>NUCLEOTIDE SEQUENCE [LARGE SCALE GENOMIC DNA]</scope>
</reference>
<comment type="caution">
    <text evidence="3">The sequence shown here is derived from an EMBL/GenBank/DDBJ whole genome shotgun (WGS) entry which is preliminary data.</text>
</comment>
<dbReference type="InterPro" id="IPR050512">
    <property type="entry name" value="Sulf_AdTrans/APS_kinase"/>
</dbReference>
<dbReference type="Proteomes" id="UP000178170">
    <property type="component" value="Unassembled WGS sequence"/>
</dbReference>
<dbReference type="GO" id="GO:0019379">
    <property type="term" value="P:sulfate assimilation, phosphoadenylyl sulfate reduction by phosphoadenylyl-sulfate reductase (thioredoxin)"/>
    <property type="evidence" value="ECO:0007669"/>
    <property type="project" value="TreeGrafter"/>
</dbReference>
<dbReference type="Pfam" id="PF01583">
    <property type="entry name" value="APS_kinase"/>
    <property type="match status" value="1"/>
</dbReference>
<accession>A0A1G2QWN2</accession>
<dbReference type="AlphaFoldDB" id="A0A1G2QWN2"/>
<dbReference type="Gene3D" id="3.40.50.300">
    <property type="entry name" value="P-loop containing nucleotide triphosphate hydrolases"/>
    <property type="match status" value="1"/>
</dbReference>
<feature type="domain" description="APS kinase" evidence="2">
    <location>
        <begin position="1"/>
        <end position="144"/>
    </location>
</feature>
<sequence length="171" mass="19478">MVIWFIGISGAGKTTLGKRLQQHFDAAHKKSFLIDGNAARAFFNNDLGYSKEDRIANVKRITFAAHVLSQSDVVTIVCCISPFESLRALARKNIRDYNEIYLERSVAEAKKDDVQQMYQNNLGKTEIVGIDLEFEAPKQSDLVIRTDEETEDESFEKVLAYLQKKYPEQIP</sequence>
<dbReference type="SUPFAM" id="SSF52540">
    <property type="entry name" value="P-loop containing nucleoside triphosphate hydrolases"/>
    <property type="match status" value="1"/>
</dbReference>
<evidence type="ECO:0000313" key="4">
    <source>
        <dbReference type="Proteomes" id="UP000178170"/>
    </source>
</evidence>
<dbReference type="PANTHER" id="PTHR42700:SF1">
    <property type="entry name" value="SULFATE ADENYLYLTRANSFERASE"/>
    <property type="match status" value="1"/>
</dbReference>
<dbReference type="PANTHER" id="PTHR42700">
    <property type="entry name" value="SULFATE ADENYLYLTRANSFERASE"/>
    <property type="match status" value="1"/>
</dbReference>
<organism evidence="3 4">
    <name type="scientific">Candidatus Wildermuthbacteria bacterium RIFCSPHIGHO2_01_FULL_48_27b</name>
    <dbReference type="NCBI Taxonomy" id="1802447"/>
    <lineage>
        <taxon>Bacteria</taxon>
        <taxon>Candidatus Wildermuthiibacteriota</taxon>
    </lineage>
</organism>
<dbReference type="InterPro" id="IPR027417">
    <property type="entry name" value="P-loop_NTPase"/>
</dbReference>
<dbReference type="GO" id="GO:0004781">
    <property type="term" value="F:sulfate adenylyltransferase (ATP) activity"/>
    <property type="evidence" value="ECO:0007669"/>
    <property type="project" value="TreeGrafter"/>
</dbReference>
<evidence type="ECO:0000313" key="3">
    <source>
        <dbReference type="EMBL" id="OHA64798.1"/>
    </source>
</evidence>
<evidence type="ECO:0000259" key="2">
    <source>
        <dbReference type="Pfam" id="PF01583"/>
    </source>
</evidence>
<evidence type="ECO:0000256" key="1">
    <source>
        <dbReference type="ARBA" id="ARBA00022679"/>
    </source>
</evidence>
<keyword evidence="1" id="KW-0808">Transferase</keyword>